<dbReference type="RefSeq" id="WP_317135760.1">
    <property type="nucleotide sequence ID" value="NZ_CP043875.1"/>
</dbReference>
<dbReference type="Proteomes" id="UP001301797">
    <property type="component" value="Chromosome"/>
</dbReference>
<dbReference type="GeneID" id="85229768"/>
<keyword evidence="2" id="KW-1185">Reference proteome</keyword>
<dbReference type="CDD" id="cd10931">
    <property type="entry name" value="CE4_u7"/>
    <property type="match status" value="1"/>
</dbReference>
<dbReference type="GO" id="GO:0005975">
    <property type="term" value="P:carbohydrate metabolic process"/>
    <property type="evidence" value="ECO:0007669"/>
    <property type="project" value="InterPro"/>
</dbReference>
<evidence type="ECO:0000313" key="1">
    <source>
        <dbReference type="EMBL" id="WOF16348.1"/>
    </source>
</evidence>
<dbReference type="Gene3D" id="3.20.20.370">
    <property type="entry name" value="Glycoside hydrolase/deacetylase"/>
    <property type="match status" value="1"/>
</dbReference>
<dbReference type="KEGG" id="mefw:F1737_06270"/>
<dbReference type="EMBL" id="CP043875">
    <property type="protein sequence ID" value="WOF16348.1"/>
    <property type="molecule type" value="Genomic_DNA"/>
</dbReference>
<name>A0AA97I362_9EURY</name>
<accession>A0AA97I362</accession>
<dbReference type="InterPro" id="IPR011330">
    <property type="entry name" value="Glyco_hydro/deAcase_b/a-brl"/>
</dbReference>
<dbReference type="AlphaFoldDB" id="A0AA97I362"/>
<organism evidence="1 2">
    <name type="scientific">Methanochimaera problematica</name>
    <dbReference type="NCBI Taxonomy" id="2609417"/>
    <lineage>
        <taxon>Archaea</taxon>
        <taxon>Methanobacteriati</taxon>
        <taxon>Methanobacteriota</taxon>
        <taxon>Stenosarchaea group</taxon>
        <taxon>Methanomicrobia</taxon>
        <taxon>Methanomicrobiales</taxon>
        <taxon>Methanomicrobiaceae</taxon>
        <taxon>Methanochimaera</taxon>
    </lineage>
</organism>
<evidence type="ECO:0000313" key="2">
    <source>
        <dbReference type="Proteomes" id="UP001301797"/>
    </source>
</evidence>
<gene>
    <name evidence="1" type="ORF">F1737_06270</name>
</gene>
<reference evidence="1 2" key="1">
    <citation type="submission" date="2019-09" db="EMBL/GenBank/DDBJ databases">
        <title>The complete genome of Methanoplanus sp. FWC-SCC4.</title>
        <authorList>
            <person name="Chen S.-C."/>
            <person name="Zhou Y.-Z."/>
            <person name="Lai M.-C."/>
        </authorList>
    </citation>
    <scope>NUCLEOTIDE SEQUENCE [LARGE SCALE GENOMIC DNA]</scope>
    <source>
        <strain evidence="1 2">FWC-SCC4</strain>
    </source>
</reference>
<dbReference type="SUPFAM" id="SSF88713">
    <property type="entry name" value="Glycoside hydrolase/deacetylase"/>
    <property type="match status" value="1"/>
</dbReference>
<proteinExistence type="predicted"/>
<protein>
    <submittedName>
        <fullName evidence="1">Uncharacterized protein</fullName>
    </submittedName>
</protein>
<sequence>MKIFIDTLESNYSLYGQRYFSEKSGIKPDELKRWFTANKFIDDKDGGCKNKIEGHIIYRSKKIPVFSYPAEILSDGDYRLMYSGQNRQYPCIVFGEDRIDVGLDLFEHIGFCLSGNLERFRENNEDEINNLIRLPFVDYYCKILSDIFLYAHQKSNLPLIKKSLWKNGQKYAVCLTHDVDEVKKSYQWITHPLKLVKKKDFNGFLNQFYSFVQKIKGYEPYWTFEKVMEMEGNLNVKSSFYFLNESGRIKYLDKTTWRHAGRNYDWNDPKIKELIREIHSKGWEVGLHGSFYSYNNPELLKNEKDSLENVLGNRIFGGRQHNLNLTIPNTWIFHENAGLLYDTTLGSNKYLGFRWGSCFPFRPFYEDENRELDLLEIPTVIEDLPYFRFQDPWSEFLKIEKEVEEVGGVLTLLWHHSVLNDYEFPGWADEYKRVVRYCNDKESWVTSAKEIYEWWKWRELTSFDYEYDGDTIRIFPFPENEVHYFDIYFPDDVSLKNIINAKILKSKNNMVSIQTDKLYHGEFIELEVLGG</sequence>